<evidence type="ECO:0000313" key="3">
    <source>
        <dbReference type="Proteomes" id="UP001595637"/>
    </source>
</evidence>
<dbReference type="GO" id="GO:0016787">
    <property type="term" value="F:hydrolase activity"/>
    <property type="evidence" value="ECO:0007669"/>
    <property type="project" value="UniProtKB-KW"/>
</dbReference>
<reference evidence="3" key="1">
    <citation type="journal article" date="2019" name="Int. J. Syst. Evol. Microbiol.">
        <title>The Global Catalogue of Microorganisms (GCM) 10K type strain sequencing project: providing services to taxonomists for standard genome sequencing and annotation.</title>
        <authorList>
            <consortium name="The Broad Institute Genomics Platform"/>
            <consortium name="The Broad Institute Genome Sequencing Center for Infectious Disease"/>
            <person name="Wu L."/>
            <person name="Ma J."/>
        </authorList>
    </citation>
    <scope>NUCLEOTIDE SEQUENCE [LARGE SCALE GENOMIC DNA]</scope>
    <source>
        <strain evidence="3">CCM 7756</strain>
    </source>
</reference>
<dbReference type="Gene3D" id="2.40.260.10">
    <property type="entry name" value="Sortase"/>
    <property type="match status" value="1"/>
</dbReference>
<accession>A0ABV7N1J2</accession>
<dbReference type="Pfam" id="PF04203">
    <property type="entry name" value="Sortase"/>
    <property type="match status" value="1"/>
</dbReference>
<sequence>MIRKFVVTLLFLFGLSIFLYPPVMKTYNDYAASRQSDAVSQQFQVDSEDQMTAHQNFIHYNASLSGTSTIDSPPVEANKNQAAHLDANMENVIATIDIPALDIHYPVFDKATPDNLNRGVARVEGTSYPVGGKPSNSVLAAHSYSPDHEWFTHIDKLRDGAIVIINNFEETLYYKVSGREIVSPCRSG</sequence>
<comment type="caution">
    <text evidence="2">The sequence shown here is derived from an EMBL/GenBank/DDBJ whole genome shotgun (WGS) entry which is preliminary data.</text>
</comment>
<gene>
    <name evidence="2" type="ORF">ACFOEO_02375</name>
</gene>
<dbReference type="InterPro" id="IPR005754">
    <property type="entry name" value="Sortase"/>
</dbReference>
<dbReference type="SUPFAM" id="SSF63817">
    <property type="entry name" value="Sortase"/>
    <property type="match status" value="1"/>
</dbReference>
<protein>
    <submittedName>
        <fullName evidence="2">Sortase</fullName>
        <ecNumber evidence="2">3.4.22.70</ecNumber>
    </submittedName>
</protein>
<dbReference type="EMBL" id="JBHRVQ010000001">
    <property type="protein sequence ID" value="MFC3387445.1"/>
    <property type="molecule type" value="Genomic_DNA"/>
</dbReference>
<keyword evidence="1 2" id="KW-0378">Hydrolase</keyword>
<dbReference type="NCBIfam" id="TIGR01076">
    <property type="entry name" value="sortase_fam"/>
    <property type="match status" value="1"/>
</dbReference>
<proteinExistence type="predicted"/>
<organism evidence="2 3">
    <name type="scientific">Salinicoccus sesuvii</name>
    <dbReference type="NCBI Taxonomy" id="868281"/>
    <lineage>
        <taxon>Bacteria</taxon>
        <taxon>Bacillati</taxon>
        <taxon>Bacillota</taxon>
        <taxon>Bacilli</taxon>
        <taxon>Bacillales</taxon>
        <taxon>Staphylococcaceae</taxon>
        <taxon>Salinicoccus</taxon>
    </lineage>
</organism>
<keyword evidence="3" id="KW-1185">Reference proteome</keyword>
<dbReference type="Proteomes" id="UP001595637">
    <property type="component" value="Unassembled WGS sequence"/>
</dbReference>
<dbReference type="InterPro" id="IPR023365">
    <property type="entry name" value="Sortase_dom-sf"/>
</dbReference>
<evidence type="ECO:0000313" key="2">
    <source>
        <dbReference type="EMBL" id="MFC3387445.1"/>
    </source>
</evidence>
<evidence type="ECO:0000256" key="1">
    <source>
        <dbReference type="ARBA" id="ARBA00022801"/>
    </source>
</evidence>
<dbReference type="EC" id="3.4.22.70" evidence="2"/>
<dbReference type="RefSeq" id="WP_380651350.1">
    <property type="nucleotide sequence ID" value="NZ_JBHRVQ010000001.1"/>
</dbReference>
<name>A0ABV7N1J2_9STAP</name>